<dbReference type="InParanoid" id="A0A165G2G4"/>
<evidence type="ECO:0000256" key="1">
    <source>
        <dbReference type="SAM" id="Coils"/>
    </source>
</evidence>
<accession>A0A165G2G4</accession>
<protein>
    <submittedName>
        <fullName evidence="2">Uncharacterized protein</fullName>
    </submittedName>
</protein>
<feature type="coiled-coil region" evidence="1">
    <location>
        <begin position="4"/>
        <end position="45"/>
    </location>
</feature>
<name>A0A165G2G4_9APHY</name>
<dbReference type="EMBL" id="KV427611">
    <property type="protein sequence ID" value="KZT09741.1"/>
    <property type="molecule type" value="Genomic_DNA"/>
</dbReference>
<proteinExistence type="predicted"/>
<dbReference type="AlphaFoldDB" id="A0A165G2G4"/>
<reference evidence="2 3" key="1">
    <citation type="journal article" date="2016" name="Mol. Biol. Evol.">
        <title>Comparative Genomics of Early-Diverging Mushroom-Forming Fungi Provides Insights into the Origins of Lignocellulose Decay Capabilities.</title>
        <authorList>
            <person name="Nagy L.G."/>
            <person name="Riley R."/>
            <person name="Tritt A."/>
            <person name="Adam C."/>
            <person name="Daum C."/>
            <person name="Floudas D."/>
            <person name="Sun H."/>
            <person name="Yadav J.S."/>
            <person name="Pangilinan J."/>
            <person name="Larsson K.H."/>
            <person name="Matsuura K."/>
            <person name="Barry K."/>
            <person name="Labutti K."/>
            <person name="Kuo R."/>
            <person name="Ohm R.A."/>
            <person name="Bhattacharya S.S."/>
            <person name="Shirouzu T."/>
            <person name="Yoshinaga Y."/>
            <person name="Martin F.M."/>
            <person name="Grigoriev I.V."/>
            <person name="Hibbett D.S."/>
        </authorList>
    </citation>
    <scope>NUCLEOTIDE SEQUENCE [LARGE SCALE GENOMIC DNA]</scope>
    <source>
        <strain evidence="2 3">93-53</strain>
    </source>
</reference>
<sequence length="88" mass="9974">MERQTEYLEQLTELQNRLQEITGALATERAKLEVSEAAAQNLNSQLTKWRVHSNKYKKKVDTSRCTSPMDVMSTANELITVPCSEEGT</sequence>
<dbReference type="RefSeq" id="XP_040767481.1">
    <property type="nucleotide sequence ID" value="XM_040908262.1"/>
</dbReference>
<evidence type="ECO:0000313" key="3">
    <source>
        <dbReference type="Proteomes" id="UP000076871"/>
    </source>
</evidence>
<keyword evidence="1" id="KW-0175">Coiled coil</keyword>
<dbReference type="Proteomes" id="UP000076871">
    <property type="component" value="Unassembled WGS sequence"/>
</dbReference>
<organism evidence="2 3">
    <name type="scientific">Laetiporus sulphureus 93-53</name>
    <dbReference type="NCBI Taxonomy" id="1314785"/>
    <lineage>
        <taxon>Eukaryota</taxon>
        <taxon>Fungi</taxon>
        <taxon>Dikarya</taxon>
        <taxon>Basidiomycota</taxon>
        <taxon>Agaricomycotina</taxon>
        <taxon>Agaricomycetes</taxon>
        <taxon>Polyporales</taxon>
        <taxon>Laetiporus</taxon>
    </lineage>
</organism>
<dbReference type="GeneID" id="63825291"/>
<gene>
    <name evidence="2" type="ORF">LAESUDRAFT_722724</name>
</gene>
<keyword evidence="3" id="KW-1185">Reference proteome</keyword>
<evidence type="ECO:0000313" key="2">
    <source>
        <dbReference type="EMBL" id="KZT09741.1"/>
    </source>
</evidence>